<evidence type="ECO:0000256" key="1">
    <source>
        <dbReference type="SAM" id="MobiDB-lite"/>
    </source>
</evidence>
<comment type="caution">
    <text evidence="3">The sequence shown here is derived from an EMBL/GenBank/DDBJ whole genome shotgun (WGS) entry which is preliminary data.</text>
</comment>
<reference evidence="3" key="1">
    <citation type="submission" date="2017-08" db="EMBL/GenBank/DDBJ databases">
        <authorList>
            <person name="Polle J.E."/>
            <person name="Barry K."/>
            <person name="Cushman J."/>
            <person name="Schmutz J."/>
            <person name="Tran D."/>
            <person name="Hathwaick L.T."/>
            <person name="Yim W.C."/>
            <person name="Jenkins J."/>
            <person name="Mckie-Krisberg Z.M."/>
            <person name="Prochnik S."/>
            <person name="Lindquist E."/>
            <person name="Dockter R.B."/>
            <person name="Adam C."/>
            <person name="Molina H."/>
            <person name="Bunkerborg J."/>
            <person name="Jin E."/>
            <person name="Buchheim M."/>
            <person name="Magnuson J."/>
        </authorList>
    </citation>
    <scope>NUCLEOTIDE SEQUENCE</scope>
    <source>
        <strain evidence="3">CCAP 19/18</strain>
    </source>
</reference>
<accession>A0ABQ7FX32</accession>
<dbReference type="Pfam" id="PF13920">
    <property type="entry name" value="zf-C3HC4_3"/>
    <property type="match status" value="1"/>
</dbReference>
<dbReference type="EMBL" id="MU070658">
    <property type="protein sequence ID" value="KAF5826919.1"/>
    <property type="molecule type" value="Genomic_DNA"/>
</dbReference>
<evidence type="ECO:0000256" key="2">
    <source>
        <dbReference type="SAM" id="Phobius"/>
    </source>
</evidence>
<feature type="transmembrane region" description="Helical" evidence="2">
    <location>
        <begin position="7"/>
        <end position="27"/>
    </location>
</feature>
<evidence type="ECO:0000313" key="3">
    <source>
        <dbReference type="EMBL" id="KAF5826919.1"/>
    </source>
</evidence>
<keyword evidence="2" id="KW-1133">Transmembrane helix</keyword>
<dbReference type="Gene3D" id="3.30.40.10">
    <property type="entry name" value="Zinc/RING finger domain, C3HC4 (zinc finger)"/>
    <property type="match status" value="1"/>
</dbReference>
<keyword evidence="2" id="KW-0472">Membrane</keyword>
<feature type="transmembrane region" description="Helical" evidence="2">
    <location>
        <begin position="33"/>
        <end position="51"/>
    </location>
</feature>
<dbReference type="InterPro" id="IPR013083">
    <property type="entry name" value="Znf_RING/FYVE/PHD"/>
</dbReference>
<protein>
    <recommendedName>
        <fullName evidence="5">RING-type domain-containing protein</fullName>
    </recommendedName>
</protein>
<name>A0ABQ7FX32_DUNSA</name>
<evidence type="ECO:0008006" key="5">
    <source>
        <dbReference type="Google" id="ProtNLM"/>
    </source>
</evidence>
<feature type="region of interest" description="Disordered" evidence="1">
    <location>
        <begin position="103"/>
        <end position="128"/>
    </location>
</feature>
<gene>
    <name evidence="3" type="ORF">DUNSADRAFT_1754</name>
</gene>
<proteinExistence type="predicted"/>
<sequence>MPRLREIALGVAAELSFGAASLVAWGAALIVKVILFSMAVFLYIYAGFASGKSMRYWRQRGQALRWQWRQWDQQDQQREVERHDQERIAQEFLARQRREEKEEQWKRRQREREREREATAAQRFPSPTEDAGGDSLLCVVCMMEPRTVGLKHKSGVHLCLCKRCQQTAKISVGSPCVVCRQRVEEVMHIYT</sequence>
<dbReference type="Proteomes" id="UP000815325">
    <property type="component" value="Unassembled WGS sequence"/>
</dbReference>
<feature type="compositionally biased region" description="Basic and acidic residues" evidence="1">
    <location>
        <begin position="103"/>
        <end position="118"/>
    </location>
</feature>
<keyword evidence="4" id="KW-1185">Reference proteome</keyword>
<keyword evidence="2" id="KW-0812">Transmembrane</keyword>
<evidence type="ECO:0000313" key="4">
    <source>
        <dbReference type="Proteomes" id="UP000815325"/>
    </source>
</evidence>
<organism evidence="3 4">
    <name type="scientific">Dunaliella salina</name>
    <name type="common">Green alga</name>
    <name type="synonym">Protococcus salinus</name>
    <dbReference type="NCBI Taxonomy" id="3046"/>
    <lineage>
        <taxon>Eukaryota</taxon>
        <taxon>Viridiplantae</taxon>
        <taxon>Chlorophyta</taxon>
        <taxon>core chlorophytes</taxon>
        <taxon>Chlorophyceae</taxon>
        <taxon>CS clade</taxon>
        <taxon>Chlamydomonadales</taxon>
        <taxon>Dunaliellaceae</taxon>
        <taxon>Dunaliella</taxon>
    </lineage>
</organism>